<dbReference type="SUPFAM" id="SSF88723">
    <property type="entry name" value="PIN domain-like"/>
    <property type="match status" value="1"/>
</dbReference>
<dbReference type="InterPro" id="IPR002716">
    <property type="entry name" value="PIN_dom"/>
</dbReference>
<evidence type="ECO:0000256" key="5">
    <source>
        <dbReference type="HAMAP-Rule" id="MF_00265"/>
    </source>
</evidence>
<evidence type="ECO:0000313" key="8">
    <source>
        <dbReference type="Proteomes" id="UP000593892"/>
    </source>
</evidence>
<keyword evidence="2 5" id="KW-0540">Nuclease</keyword>
<proteinExistence type="inferred from homology"/>
<feature type="binding site" evidence="5">
    <location>
        <position position="111"/>
    </location>
    <ligand>
        <name>Mg(2+)</name>
        <dbReference type="ChEBI" id="CHEBI:18420"/>
    </ligand>
</feature>
<dbReference type="NCBIfam" id="TIGR00028">
    <property type="entry name" value="Mtu_PIN_fam"/>
    <property type="match status" value="1"/>
</dbReference>
<keyword evidence="3 5" id="KW-0479">Metal-binding</keyword>
<comment type="similarity">
    <text evidence="5">Belongs to the PINc/VapC protein family.</text>
</comment>
<feature type="binding site" evidence="5">
    <location>
        <position position="12"/>
    </location>
    <ligand>
        <name>Mg(2+)</name>
        <dbReference type="ChEBI" id="CHEBI:18420"/>
    </ligand>
</feature>
<dbReference type="InterPro" id="IPR006226">
    <property type="entry name" value="Mtu_PIN"/>
</dbReference>
<reference evidence="7 8" key="1">
    <citation type="submission" date="2020-10" db="EMBL/GenBank/DDBJ databases">
        <title>Complete genome sequence of Paludibaculum fermentans P105T, a facultatively anaerobic acidobacterium capable of dissimilatory Fe(III) reduction.</title>
        <authorList>
            <person name="Dedysh S.N."/>
            <person name="Beletsky A.V."/>
            <person name="Kulichevskaya I.S."/>
            <person name="Mardanov A.V."/>
            <person name="Ravin N.V."/>
        </authorList>
    </citation>
    <scope>NUCLEOTIDE SEQUENCE [LARGE SCALE GENOMIC DNA]</scope>
    <source>
        <strain evidence="7 8">P105</strain>
    </source>
</reference>
<dbReference type="EC" id="3.1.-.-" evidence="5"/>
<dbReference type="InterPro" id="IPR022907">
    <property type="entry name" value="VapC_family"/>
</dbReference>
<dbReference type="GO" id="GO:0000287">
    <property type="term" value="F:magnesium ion binding"/>
    <property type="evidence" value="ECO:0007669"/>
    <property type="project" value="UniProtKB-UniRule"/>
</dbReference>
<evidence type="ECO:0000256" key="1">
    <source>
        <dbReference type="ARBA" id="ARBA00022649"/>
    </source>
</evidence>
<organism evidence="7 8">
    <name type="scientific">Paludibaculum fermentans</name>
    <dbReference type="NCBI Taxonomy" id="1473598"/>
    <lineage>
        <taxon>Bacteria</taxon>
        <taxon>Pseudomonadati</taxon>
        <taxon>Acidobacteriota</taxon>
        <taxon>Terriglobia</taxon>
        <taxon>Bryobacterales</taxon>
        <taxon>Bryobacteraceae</taxon>
        <taxon>Paludibaculum</taxon>
    </lineage>
</organism>
<evidence type="ECO:0000256" key="4">
    <source>
        <dbReference type="ARBA" id="ARBA00022801"/>
    </source>
</evidence>
<gene>
    <name evidence="5" type="primary">vapC</name>
    <name evidence="7" type="ORF">IRI77_37225</name>
</gene>
<dbReference type="Pfam" id="PF01850">
    <property type="entry name" value="PIN"/>
    <property type="match status" value="1"/>
</dbReference>
<evidence type="ECO:0000256" key="2">
    <source>
        <dbReference type="ARBA" id="ARBA00022722"/>
    </source>
</evidence>
<keyword evidence="4 5" id="KW-0378">Hydrolase</keyword>
<evidence type="ECO:0000313" key="7">
    <source>
        <dbReference type="EMBL" id="QOY88315.1"/>
    </source>
</evidence>
<dbReference type="RefSeq" id="WP_194449978.1">
    <property type="nucleotide sequence ID" value="NZ_CP063849.1"/>
</dbReference>
<sequence>MKTASSQLLLLDVNVLLAIAWPNHQFHSAAIAALSRRNRWATCALPQLGSVRLSSNPAVVGPAKSPQQAVALLADLVGDPLHVYLDSLPAPTSGEWRSAFAGLFRHQQVTDAYLLQVAATHHAALLTFDRKLESLANSTARVVVLG</sequence>
<dbReference type="GO" id="GO:0090729">
    <property type="term" value="F:toxin activity"/>
    <property type="evidence" value="ECO:0007669"/>
    <property type="project" value="UniProtKB-KW"/>
</dbReference>
<dbReference type="InterPro" id="IPR029060">
    <property type="entry name" value="PIN-like_dom_sf"/>
</dbReference>
<dbReference type="Proteomes" id="UP000593892">
    <property type="component" value="Chromosome"/>
</dbReference>
<accession>A0A7S7SLR3</accession>
<dbReference type="KEGG" id="pfer:IRI77_37225"/>
<keyword evidence="5" id="KW-0460">Magnesium</keyword>
<keyword evidence="5" id="KW-0800">Toxin</keyword>
<dbReference type="GO" id="GO:0016788">
    <property type="term" value="F:hydrolase activity, acting on ester bonds"/>
    <property type="evidence" value="ECO:0007669"/>
    <property type="project" value="InterPro"/>
</dbReference>
<dbReference type="GO" id="GO:0004540">
    <property type="term" value="F:RNA nuclease activity"/>
    <property type="evidence" value="ECO:0007669"/>
    <property type="project" value="InterPro"/>
</dbReference>
<keyword evidence="1 5" id="KW-1277">Toxin-antitoxin system</keyword>
<protein>
    <recommendedName>
        <fullName evidence="5">Ribonuclease VapC</fullName>
        <shortName evidence="5">RNase VapC</shortName>
        <ecNumber evidence="5">3.1.-.-</ecNumber>
    </recommendedName>
    <alternativeName>
        <fullName evidence="5">Toxin VapC</fullName>
    </alternativeName>
</protein>
<evidence type="ECO:0000256" key="3">
    <source>
        <dbReference type="ARBA" id="ARBA00022723"/>
    </source>
</evidence>
<keyword evidence="8" id="KW-1185">Reference proteome</keyword>
<evidence type="ECO:0000259" key="6">
    <source>
        <dbReference type="Pfam" id="PF01850"/>
    </source>
</evidence>
<dbReference type="HAMAP" id="MF_00265">
    <property type="entry name" value="VapC_Nob1"/>
    <property type="match status" value="1"/>
</dbReference>
<dbReference type="EMBL" id="CP063849">
    <property type="protein sequence ID" value="QOY88315.1"/>
    <property type="molecule type" value="Genomic_DNA"/>
</dbReference>
<name>A0A7S7SLR3_PALFE</name>
<feature type="domain" description="PIN" evidence="6">
    <location>
        <begin position="10"/>
        <end position="136"/>
    </location>
</feature>
<comment type="function">
    <text evidence="5">Toxic component of a toxin-antitoxin (TA) system. An RNase.</text>
</comment>
<dbReference type="AlphaFoldDB" id="A0A7S7SLR3"/>
<dbReference type="GO" id="GO:0045926">
    <property type="term" value="P:negative regulation of growth"/>
    <property type="evidence" value="ECO:0007669"/>
    <property type="project" value="UniProtKB-ARBA"/>
</dbReference>
<comment type="cofactor">
    <cofactor evidence="5">
        <name>Mg(2+)</name>
        <dbReference type="ChEBI" id="CHEBI:18420"/>
    </cofactor>
</comment>